<dbReference type="Proteomes" id="UP000005510">
    <property type="component" value="Unassembled WGS sequence"/>
</dbReference>
<dbReference type="EMBL" id="ABYH01000344">
    <property type="protein sequence ID" value="EEC95433.1"/>
    <property type="molecule type" value="Genomic_DNA"/>
</dbReference>
<sequence>MFLPHPPKYPHLCSVINNERCTSRFTDYLNSRTGKREEQK</sequence>
<evidence type="ECO:0000313" key="2">
    <source>
        <dbReference type="Proteomes" id="UP000005510"/>
    </source>
</evidence>
<dbReference type="STRING" id="537006.PRABACTJOHN_03188"/>
<organism evidence="1 2">
    <name type="scientific">Parabacteroides johnsonii DSM 18315</name>
    <dbReference type="NCBI Taxonomy" id="537006"/>
    <lineage>
        <taxon>Bacteria</taxon>
        <taxon>Pseudomonadati</taxon>
        <taxon>Bacteroidota</taxon>
        <taxon>Bacteroidia</taxon>
        <taxon>Bacteroidales</taxon>
        <taxon>Tannerellaceae</taxon>
        <taxon>Parabacteroides</taxon>
    </lineage>
</organism>
<protein>
    <submittedName>
        <fullName evidence="1">Uncharacterized protein</fullName>
    </submittedName>
</protein>
<dbReference type="HOGENOM" id="CLU_3293694_0_0_10"/>
<reference evidence="1 2" key="1">
    <citation type="submission" date="2008-10" db="EMBL/GenBank/DDBJ databases">
        <title>Draft genome sequence of Parabacteroides johnsonii (DSM 18315).</title>
        <authorList>
            <person name="Sudarsanam P."/>
            <person name="Ley R."/>
            <person name="Guruge J."/>
            <person name="Turnbaugh P.J."/>
            <person name="Mahowald M."/>
            <person name="Liep D."/>
            <person name="Gordon J."/>
        </authorList>
    </citation>
    <scope>NUCLEOTIDE SEQUENCE [LARGE SCALE GENOMIC DNA]</scope>
    <source>
        <strain evidence="1 2">DSM 18315</strain>
    </source>
</reference>
<name>B7BDR3_9BACT</name>
<gene>
    <name evidence="1" type="ORF">PRABACTJOHN_03188</name>
</gene>
<dbReference type="AlphaFoldDB" id="B7BDR3"/>
<accession>B7BDR3</accession>
<evidence type="ECO:0000313" key="1">
    <source>
        <dbReference type="EMBL" id="EEC95433.1"/>
    </source>
</evidence>
<proteinExistence type="predicted"/>
<reference evidence="1 2" key="2">
    <citation type="submission" date="2008-10" db="EMBL/GenBank/DDBJ databases">
        <authorList>
            <person name="Fulton L."/>
            <person name="Clifton S."/>
            <person name="Fulton B."/>
            <person name="Xu J."/>
            <person name="Minx P."/>
            <person name="Pepin K.H."/>
            <person name="Johnson M."/>
            <person name="Bhonagiri V."/>
            <person name="Nash W.E."/>
            <person name="Mardis E.R."/>
            <person name="Wilson R.K."/>
        </authorList>
    </citation>
    <scope>NUCLEOTIDE SEQUENCE [LARGE SCALE GENOMIC DNA]</scope>
    <source>
        <strain evidence="1 2">DSM 18315</strain>
    </source>
</reference>
<comment type="caution">
    <text evidence="1">The sequence shown here is derived from an EMBL/GenBank/DDBJ whole genome shotgun (WGS) entry which is preliminary data.</text>
</comment>